<feature type="non-terminal residue" evidence="1">
    <location>
        <position position="1"/>
    </location>
</feature>
<name>A0ABQ0L5Q3_MYCCL</name>
<evidence type="ECO:0000313" key="2">
    <source>
        <dbReference type="Proteomes" id="UP000815677"/>
    </source>
</evidence>
<reference evidence="1" key="1">
    <citation type="submission" date="2014-09" db="EMBL/GenBank/DDBJ databases">
        <title>Genome sequence of the luminous mushroom Mycena chlorophos for searching fungal bioluminescence genes.</title>
        <authorList>
            <person name="Tanaka Y."/>
            <person name="Kasuga D."/>
            <person name="Oba Y."/>
            <person name="Hase S."/>
            <person name="Sato K."/>
            <person name="Oba Y."/>
            <person name="Sakakibara Y."/>
        </authorList>
    </citation>
    <scope>NUCLEOTIDE SEQUENCE</scope>
</reference>
<evidence type="ECO:0000313" key="1">
    <source>
        <dbReference type="EMBL" id="GAT45847.1"/>
    </source>
</evidence>
<gene>
    <name evidence="1" type="ORF">MCHLO_03401</name>
</gene>
<keyword evidence="2" id="KW-1185">Reference proteome</keyword>
<organism evidence="1 2">
    <name type="scientific">Mycena chlorophos</name>
    <name type="common">Agaric fungus</name>
    <name type="synonym">Agaricus chlorophos</name>
    <dbReference type="NCBI Taxonomy" id="658473"/>
    <lineage>
        <taxon>Eukaryota</taxon>
        <taxon>Fungi</taxon>
        <taxon>Dikarya</taxon>
        <taxon>Basidiomycota</taxon>
        <taxon>Agaricomycotina</taxon>
        <taxon>Agaricomycetes</taxon>
        <taxon>Agaricomycetidae</taxon>
        <taxon>Agaricales</taxon>
        <taxon>Marasmiineae</taxon>
        <taxon>Mycenaceae</taxon>
        <taxon>Mycena</taxon>
    </lineage>
</organism>
<dbReference type="EMBL" id="DF841757">
    <property type="protein sequence ID" value="GAT45847.1"/>
    <property type="molecule type" value="Genomic_DNA"/>
</dbReference>
<dbReference type="Proteomes" id="UP000815677">
    <property type="component" value="Unassembled WGS sequence"/>
</dbReference>
<proteinExistence type="predicted"/>
<accession>A0ABQ0L5Q3</accession>
<sequence length="128" mass="13288">DEQDDSLPNLIIVQPGPVASVPALIATADPQPTTASAQRQLRQTTLPGTQPTAAAKATVNDRCAVCVSQYCPRRHECKGKGGRVHCSCGHPPLKKGAKVRISEEQVLKKIAERASAVAAAAATTVAGL</sequence>
<protein>
    <submittedName>
        <fullName evidence="1">Uncharacterized protein</fullName>
    </submittedName>
</protein>